<evidence type="ECO:0000313" key="1">
    <source>
        <dbReference type="EMBL" id="EGX87966.1"/>
    </source>
</evidence>
<dbReference type="VEuPathDB" id="FungiDB:CCM_09102"/>
<dbReference type="Pfam" id="PF13095">
    <property type="entry name" value="FTA2"/>
    <property type="match status" value="1"/>
</dbReference>
<dbReference type="HOGENOM" id="CLU_042091_0_1_1"/>
<dbReference type="GeneID" id="18171105"/>
<sequence>MSGSVFPGWPRSSDDLVPLPNCDGPKLEPFDFHGPQKIEFLEYIGEGLHAHVVKVQIRNRIYAVKLFRFCFDDDWLSPDYDMGRKDWEMMRAFYEYAEPFNCECRAFARLKEAGHEDLAIGCFGYLLLDEEHERKLLTQLHDHRIEFNGSINCPGGNHDEGPIRERFLGPDGRPPPIRGIVKEYAPPGEEHEFRQADAEKMLADVKKLQQLGITCIDVAARQVIGGRISDFSTAVTTPHFATTPELNPHLTPDMRRAVELQTFIHAKEDYLEFDSMIRVWNREHAKEHGVITTSAFPGHKGAPGLCRYDFRRKVAQKRVYTFVDPRLYDWKVRPRKGVKNRRRPLRAKPPLWIYRCGENEGLANSLMSASTKFMGIEWEYRDGRIFPRMSDPDTIALLARN</sequence>
<dbReference type="OMA" id="CECRAFA"/>
<dbReference type="RefSeq" id="XP_006674299.1">
    <property type="nucleotide sequence ID" value="XM_006674236.1"/>
</dbReference>
<evidence type="ECO:0000313" key="2">
    <source>
        <dbReference type="Proteomes" id="UP000001610"/>
    </source>
</evidence>
<reference evidence="1 2" key="1">
    <citation type="journal article" date="2011" name="Genome Biol.">
        <title>Genome sequence of the insect pathogenic fungus Cordyceps militaris, a valued traditional Chinese medicine.</title>
        <authorList>
            <person name="Zheng P."/>
            <person name="Xia Y."/>
            <person name="Xiao G."/>
            <person name="Xiong C."/>
            <person name="Hu X."/>
            <person name="Zhang S."/>
            <person name="Zheng H."/>
            <person name="Huang Y."/>
            <person name="Zhou Y."/>
            <person name="Wang S."/>
            <person name="Zhao G.P."/>
            <person name="Liu X."/>
            <person name="St Leger R.J."/>
            <person name="Wang C."/>
        </authorList>
    </citation>
    <scope>NUCLEOTIDE SEQUENCE [LARGE SCALE GENOMIC DNA]</scope>
    <source>
        <strain evidence="1 2">CM01</strain>
    </source>
</reference>
<protein>
    <submittedName>
        <fullName evidence="1">Uncharacterized protein</fullName>
    </submittedName>
</protein>
<dbReference type="InterPro" id="IPR025213">
    <property type="entry name" value="Sim4_Fta2"/>
</dbReference>
<dbReference type="KEGG" id="cmt:CCM_09102"/>
<accession>G3JTG2</accession>
<dbReference type="eggNOG" id="ENOG502T2GP">
    <property type="taxonomic scope" value="Eukaryota"/>
</dbReference>
<dbReference type="Proteomes" id="UP000001610">
    <property type="component" value="Unassembled WGS sequence"/>
</dbReference>
<organism evidence="1 2">
    <name type="scientific">Cordyceps militaris (strain CM01)</name>
    <name type="common">Caterpillar fungus</name>
    <dbReference type="NCBI Taxonomy" id="983644"/>
    <lineage>
        <taxon>Eukaryota</taxon>
        <taxon>Fungi</taxon>
        <taxon>Dikarya</taxon>
        <taxon>Ascomycota</taxon>
        <taxon>Pezizomycotina</taxon>
        <taxon>Sordariomycetes</taxon>
        <taxon>Hypocreomycetidae</taxon>
        <taxon>Hypocreales</taxon>
        <taxon>Cordycipitaceae</taxon>
        <taxon>Cordyceps</taxon>
    </lineage>
</organism>
<keyword evidence="2" id="KW-1185">Reference proteome</keyword>
<dbReference type="EMBL" id="JH126406">
    <property type="protein sequence ID" value="EGX87966.1"/>
    <property type="molecule type" value="Genomic_DNA"/>
</dbReference>
<dbReference type="AlphaFoldDB" id="G3JTG2"/>
<proteinExistence type="predicted"/>
<name>G3JTG2_CORMM</name>
<dbReference type="InParanoid" id="G3JTG2"/>
<gene>
    <name evidence="1" type="ORF">CCM_09102</name>
</gene>
<dbReference type="OrthoDB" id="3432781at2759"/>